<accession>A0A0U5C619</accession>
<sequence>MMWYSPPGISRLTETFQVFHKKRAKLFIMSIPDECTVLVVGGGPGGSYTASVLAREGIDTVLLEADKFPRYHIGESLLPSFRHYLRFIDLDEEFNNYGFTKKPGAAFKINPSRREGVTDFVIDRGPEHYAWNVIRSEADEMLFRHAGKSGAKILDGVKVTSVQFELATTQNGVNGTTETNRGEAHSELPNPGRPVSASWTRKDDGATGIVRFKYIVDATGRAGLLNTKYLRNRHYSAALKNVANWAYYTGAGKYGDGTHLVNSPFFEALHDESGWAWFIPLHDGTTSVGVVRNQAIAAEKKSTATSLEAYFDDSLTLAPMLTSLLGAASTRQTPIKSASDYSYHSSSYALPYARVVGDAGCFIDPFFSSGIHLAVTGALSAGTTIAAAIRGDVDEETAAQWHSAKIRGGYARWLLIVLSVYKQMIHQNEAVLSDFNEDNFDRAFAFFRPVIQGTVDETGGKITQAEFAKTIEFVMKAFDPNIFRDGVKNAPGQSTDERDKAPAMELTGEDMEALRAIRMSHGLTTGYLEAFTTDVIQGRLPRLERGALTLVPAS</sequence>
<dbReference type="GO" id="GO:0071949">
    <property type="term" value="F:FAD binding"/>
    <property type="evidence" value="ECO:0007669"/>
    <property type="project" value="InterPro"/>
</dbReference>
<evidence type="ECO:0000313" key="7">
    <source>
        <dbReference type="EMBL" id="CEL03676.1"/>
    </source>
</evidence>
<dbReference type="Pfam" id="PF01494">
    <property type="entry name" value="FAD_binding_3"/>
    <property type="match status" value="1"/>
</dbReference>
<keyword evidence="8" id="KW-1185">Reference proteome</keyword>
<evidence type="ECO:0000259" key="6">
    <source>
        <dbReference type="Pfam" id="PF01494"/>
    </source>
</evidence>
<dbReference type="EMBL" id="CDMC01000004">
    <property type="protein sequence ID" value="CEL03676.1"/>
    <property type="molecule type" value="Genomic_DNA"/>
</dbReference>
<evidence type="ECO:0000256" key="5">
    <source>
        <dbReference type="SAM" id="MobiDB-lite"/>
    </source>
</evidence>
<comment type="similarity">
    <text evidence="1">Belongs to the flavin-dependent halogenase family.</text>
</comment>
<feature type="region of interest" description="Disordered" evidence="5">
    <location>
        <begin position="172"/>
        <end position="199"/>
    </location>
</feature>
<evidence type="ECO:0000256" key="1">
    <source>
        <dbReference type="ARBA" id="ARBA00005706"/>
    </source>
</evidence>
<dbReference type="OrthoDB" id="3340390at2759"/>
<dbReference type="PANTHER" id="PTHR43747">
    <property type="entry name" value="FAD-BINDING PROTEIN"/>
    <property type="match status" value="1"/>
</dbReference>
<name>A0A0U5C619_ASPCI</name>
<gene>
    <name evidence="7" type="ORF">ASPCAL04824</name>
</gene>
<feature type="domain" description="FAD-binding" evidence="6">
    <location>
        <begin position="34"/>
        <end position="399"/>
    </location>
</feature>
<dbReference type="InterPro" id="IPR002938">
    <property type="entry name" value="FAD-bd"/>
</dbReference>
<evidence type="ECO:0000256" key="3">
    <source>
        <dbReference type="ARBA" id="ARBA00022827"/>
    </source>
</evidence>
<dbReference type="STRING" id="454130.A0A0U5C619"/>
<dbReference type="AlphaFoldDB" id="A0A0U5C619"/>
<dbReference type="PANTHER" id="PTHR43747:SF5">
    <property type="entry name" value="FAD-BINDING DOMAIN-CONTAINING PROTEIN"/>
    <property type="match status" value="1"/>
</dbReference>
<dbReference type="InterPro" id="IPR036188">
    <property type="entry name" value="FAD/NAD-bd_sf"/>
</dbReference>
<evidence type="ECO:0000256" key="4">
    <source>
        <dbReference type="ARBA" id="ARBA00023002"/>
    </source>
</evidence>
<dbReference type="InterPro" id="IPR050816">
    <property type="entry name" value="Flavin-dep_Halogenase_NPB"/>
</dbReference>
<keyword evidence="2" id="KW-0285">Flavoprotein</keyword>
<dbReference type="SUPFAM" id="SSF51905">
    <property type="entry name" value="FAD/NAD(P)-binding domain"/>
    <property type="match status" value="1"/>
</dbReference>
<dbReference type="OMA" id="LWKINAR"/>
<evidence type="ECO:0000256" key="2">
    <source>
        <dbReference type="ARBA" id="ARBA00022630"/>
    </source>
</evidence>
<dbReference type="Gene3D" id="3.50.50.60">
    <property type="entry name" value="FAD/NAD(P)-binding domain"/>
    <property type="match status" value="1"/>
</dbReference>
<organism evidence="7 8">
    <name type="scientific">Aspergillus calidoustus</name>
    <dbReference type="NCBI Taxonomy" id="454130"/>
    <lineage>
        <taxon>Eukaryota</taxon>
        <taxon>Fungi</taxon>
        <taxon>Dikarya</taxon>
        <taxon>Ascomycota</taxon>
        <taxon>Pezizomycotina</taxon>
        <taxon>Eurotiomycetes</taxon>
        <taxon>Eurotiomycetidae</taxon>
        <taxon>Eurotiales</taxon>
        <taxon>Aspergillaceae</taxon>
        <taxon>Aspergillus</taxon>
        <taxon>Aspergillus subgen. Nidulantes</taxon>
    </lineage>
</organism>
<proteinExistence type="inferred from homology"/>
<reference evidence="8" key="1">
    <citation type="journal article" date="2016" name="Genome Announc.">
        <title>Draft genome sequences of fungus Aspergillus calidoustus.</title>
        <authorList>
            <person name="Horn F."/>
            <person name="Linde J."/>
            <person name="Mattern D.J."/>
            <person name="Walther G."/>
            <person name="Guthke R."/>
            <person name="Scherlach K."/>
            <person name="Martin K."/>
            <person name="Brakhage A.A."/>
            <person name="Petzke L."/>
            <person name="Valiante V."/>
        </authorList>
    </citation>
    <scope>NUCLEOTIDE SEQUENCE [LARGE SCALE GENOMIC DNA]</scope>
    <source>
        <strain evidence="8">SF006504</strain>
    </source>
</reference>
<protein>
    <recommendedName>
        <fullName evidence="6">FAD-binding domain-containing protein</fullName>
    </recommendedName>
</protein>
<dbReference type="Proteomes" id="UP000054771">
    <property type="component" value="Unassembled WGS sequence"/>
</dbReference>
<dbReference type="GO" id="GO:0016491">
    <property type="term" value="F:oxidoreductase activity"/>
    <property type="evidence" value="ECO:0007669"/>
    <property type="project" value="UniProtKB-KW"/>
</dbReference>
<keyword evidence="3" id="KW-0274">FAD</keyword>
<keyword evidence="4" id="KW-0560">Oxidoreductase</keyword>
<evidence type="ECO:0000313" key="8">
    <source>
        <dbReference type="Proteomes" id="UP000054771"/>
    </source>
</evidence>
<dbReference type="PRINTS" id="PR00420">
    <property type="entry name" value="RNGMNOXGNASE"/>
</dbReference>